<evidence type="ECO:0000313" key="3">
    <source>
        <dbReference type="Proteomes" id="UP001596512"/>
    </source>
</evidence>
<dbReference type="Gene3D" id="3.40.50.1110">
    <property type="entry name" value="SGNH hydrolase"/>
    <property type="match status" value="1"/>
</dbReference>
<dbReference type="GO" id="GO:0016787">
    <property type="term" value="F:hydrolase activity"/>
    <property type="evidence" value="ECO:0007669"/>
    <property type="project" value="UniProtKB-KW"/>
</dbReference>
<dbReference type="SUPFAM" id="SSF52266">
    <property type="entry name" value="SGNH hydrolase"/>
    <property type="match status" value="1"/>
</dbReference>
<name>A0ABW2TH60_9PSEU</name>
<keyword evidence="2" id="KW-0378">Hydrolase</keyword>
<protein>
    <submittedName>
        <fullName evidence="2">SGNH/GDSL hydrolase family protein</fullName>
        <ecNumber evidence="2">3.1.-.-</ecNumber>
    </submittedName>
</protein>
<organism evidence="2 3">
    <name type="scientific">Actinokineospora soli</name>
    <dbReference type="NCBI Taxonomy" id="1048753"/>
    <lineage>
        <taxon>Bacteria</taxon>
        <taxon>Bacillati</taxon>
        <taxon>Actinomycetota</taxon>
        <taxon>Actinomycetes</taxon>
        <taxon>Pseudonocardiales</taxon>
        <taxon>Pseudonocardiaceae</taxon>
        <taxon>Actinokineospora</taxon>
    </lineage>
</organism>
<comment type="caution">
    <text evidence="2">The sequence shown here is derived from an EMBL/GenBank/DDBJ whole genome shotgun (WGS) entry which is preliminary data.</text>
</comment>
<accession>A0ABW2TH60</accession>
<dbReference type="PANTHER" id="PTHR37981">
    <property type="entry name" value="LIPASE 2"/>
    <property type="match status" value="1"/>
</dbReference>
<dbReference type="InterPro" id="IPR037460">
    <property type="entry name" value="SEST-like"/>
</dbReference>
<dbReference type="CDD" id="cd01823">
    <property type="entry name" value="SEST_like"/>
    <property type="match status" value="1"/>
</dbReference>
<evidence type="ECO:0000313" key="2">
    <source>
        <dbReference type="EMBL" id="MFC7612826.1"/>
    </source>
</evidence>
<dbReference type="Proteomes" id="UP001596512">
    <property type="component" value="Unassembled WGS sequence"/>
</dbReference>
<keyword evidence="3" id="KW-1185">Reference proteome</keyword>
<sequence length="172" mass="18280">MPRTARPDRDVRRVDRGVAVAEGERYVALGDSYSAGTGAGGHYGSCYRSRKAYPRLWAQANQPASFAFAACGGATTDTVIAKQVNALADDTTLVTITIGGNDVGFGSVMRTCTLGSDRACLDRVAQGVAATEQVLPAKLDAAYRAIEERRRGRGWSCSGTRTCSRTGRRRAA</sequence>
<dbReference type="Pfam" id="PF13472">
    <property type="entry name" value="Lipase_GDSL_2"/>
    <property type="match status" value="1"/>
</dbReference>
<reference evidence="3" key="1">
    <citation type="journal article" date="2019" name="Int. J. Syst. Evol. Microbiol.">
        <title>The Global Catalogue of Microorganisms (GCM) 10K type strain sequencing project: providing services to taxonomists for standard genome sequencing and annotation.</title>
        <authorList>
            <consortium name="The Broad Institute Genomics Platform"/>
            <consortium name="The Broad Institute Genome Sequencing Center for Infectious Disease"/>
            <person name="Wu L."/>
            <person name="Ma J."/>
        </authorList>
    </citation>
    <scope>NUCLEOTIDE SEQUENCE [LARGE SCALE GENOMIC DNA]</scope>
    <source>
        <strain evidence="3">JCM 17695</strain>
    </source>
</reference>
<dbReference type="PANTHER" id="PTHR37981:SF1">
    <property type="entry name" value="SGNH HYDROLASE-TYPE ESTERASE DOMAIN-CONTAINING PROTEIN"/>
    <property type="match status" value="1"/>
</dbReference>
<dbReference type="EC" id="3.1.-.-" evidence="2"/>
<gene>
    <name evidence="2" type="ORF">ACFQV2_03400</name>
</gene>
<dbReference type="InterPro" id="IPR036514">
    <property type="entry name" value="SGNH_hydro_sf"/>
</dbReference>
<proteinExistence type="predicted"/>
<feature type="domain" description="SGNH hydrolase-type esterase" evidence="1">
    <location>
        <begin position="28"/>
        <end position="149"/>
    </location>
</feature>
<evidence type="ECO:0000259" key="1">
    <source>
        <dbReference type="Pfam" id="PF13472"/>
    </source>
</evidence>
<dbReference type="EMBL" id="JBHTEY010000004">
    <property type="protein sequence ID" value="MFC7612826.1"/>
    <property type="molecule type" value="Genomic_DNA"/>
</dbReference>
<dbReference type="InterPro" id="IPR013830">
    <property type="entry name" value="SGNH_hydro"/>
</dbReference>